<accession>S8DM61</accession>
<evidence type="ECO:0000313" key="2">
    <source>
        <dbReference type="EMBL" id="EPS93712.1"/>
    </source>
</evidence>
<dbReference type="EMBL" id="KE504260">
    <property type="protein sequence ID" value="EPS93712.1"/>
    <property type="molecule type" value="Genomic_DNA"/>
</dbReference>
<protein>
    <submittedName>
        <fullName evidence="2">Uncharacterized protein</fullName>
    </submittedName>
</protein>
<gene>
    <name evidence="2" type="ORF">FOMPIDRAFT_1044110</name>
</gene>
<sequence>MVEGLSQTDGPGKRSSKCHQCQESTTRRRQMDCVAYCVTAQYSMPRERRVAPALIDHHLSLPGVLQRCSRSPRATTHLTN</sequence>
<evidence type="ECO:0000313" key="3">
    <source>
        <dbReference type="Proteomes" id="UP000015241"/>
    </source>
</evidence>
<name>S8DM61_FOMSC</name>
<proteinExistence type="predicted"/>
<keyword evidence="3" id="KW-1185">Reference proteome</keyword>
<dbReference type="AlphaFoldDB" id="S8DM61"/>
<organism evidence="2 3">
    <name type="scientific">Fomitopsis schrenkii</name>
    <name type="common">Brown rot fungus</name>
    <dbReference type="NCBI Taxonomy" id="2126942"/>
    <lineage>
        <taxon>Eukaryota</taxon>
        <taxon>Fungi</taxon>
        <taxon>Dikarya</taxon>
        <taxon>Basidiomycota</taxon>
        <taxon>Agaricomycotina</taxon>
        <taxon>Agaricomycetes</taxon>
        <taxon>Polyporales</taxon>
        <taxon>Fomitopsis</taxon>
    </lineage>
</organism>
<evidence type="ECO:0000256" key="1">
    <source>
        <dbReference type="SAM" id="MobiDB-lite"/>
    </source>
</evidence>
<feature type="region of interest" description="Disordered" evidence="1">
    <location>
        <begin position="1"/>
        <end position="27"/>
    </location>
</feature>
<reference evidence="2 3" key="1">
    <citation type="journal article" date="2012" name="Science">
        <title>The Paleozoic origin of enzymatic lignin decomposition reconstructed from 31 fungal genomes.</title>
        <authorList>
            <person name="Floudas D."/>
            <person name="Binder M."/>
            <person name="Riley R."/>
            <person name="Barry K."/>
            <person name="Blanchette R.A."/>
            <person name="Henrissat B."/>
            <person name="Martinez A.T."/>
            <person name="Otillar R."/>
            <person name="Spatafora J.W."/>
            <person name="Yadav J.S."/>
            <person name="Aerts A."/>
            <person name="Benoit I."/>
            <person name="Boyd A."/>
            <person name="Carlson A."/>
            <person name="Copeland A."/>
            <person name="Coutinho P.M."/>
            <person name="de Vries R.P."/>
            <person name="Ferreira P."/>
            <person name="Findley K."/>
            <person name="Foster B."/>
            <person name="Gaskell J."/>
            <person name="Glotzer D."/>
            <person name="Gorecki P."/>
            <person name="Heitman J."/>
            <person name="Hesse C."/>
            <person name="Hori C."/>
            <person name="Igarashi K."/>
            <person name="Jurgens J.A."/>
            <person name="Kallen N."/>
            <person name="Kersten P."/>
            <person name="Kohler A."/>
            <person name="Kuees U."/>
            <person name="Kumar T.K.A."/>
            <person name="Kuo A."/>
            <person name="LaButti K."/>
            <person name="Larrondo L.F."/>
            <person name="Lindquist E."/>
            <person name="Ling A."/>
            <person name="Lombard V."/>
            <person name="Lucas S."/>
            <person name="Lundell T."/>
            <person name="Martin R."/>
            <person name="McLaughlin D.J."/>
            <person name="Morgenstern I."/>
            <person name="Morin E."/>
            <person name="Murat C."/>
            <person name="Nagy L.G."/>
            <person name="Nolan M."/>
            <person name="Ohm R.A."/>
            <person name="Patyshakuliyeva A."/>
            <person name="Rokas A."/>
            <person name="Ruiz-Duenas F.J."/>
            <person name="Sabat G."/>
            <person name="Salamov A."/>
            <person name="Samejima M."/>
            <person name="Schmutz J."/>
            <person name="Slot J.C."/>
            <person name="St John F."/>
            <person name="Stenlid J."/>
            <person name="Sun H."/>
            <person name="Sun S."/>
            <person name="Syed K."/>
            <person name="Tsang A."/>
            <person name="Wiebenga A."/>
            <person name="Young D."/>
            <person name="Pisabarro A."/>
            <person name="Eastwood D.C."/>
            <person name="Martin F."/>
            <person name="Cullen D."/>
            <person name="Grigoriev I.V."/>
            <person name="Hibbett D.S."/>
        </authorList>
    </citation>
    <scope>NUCLEOTIDE SEQUENCE</scope>
    <source>
        <strain evidence="3">FP-58527</strain>
    </source>
</reference>
<dbReference type="Proteomes" id="UP000015241">
    <property type="component" value="Unassembled WGS sequence"/>
</dbReference>
<dbReference type="HOGENOM" id="CLU_2589785_0_0_1"/>
<dbReference type="InParanoid" id="S8DM61"/>